<dbReference type="RefSeq" id="WP_136405967.1">
    <property type="nucleotide sequence ID" value="NZ_JARXRQ010000002.1"/>
</dbReference>
<dbReference type="InterPro" id="IPR023397">
    <property type="entry name" value="SAM-dep_MeTrfase_MraW_recog"/>
</dbReference>
<feature type="binding site" evidence="6">
    <location>
        <position position="87"/>
    </location>
    <ligand>
        <name>S-adenosyl-L-methionine</name>
        <dbReference type="ChEBI" id="CHEBI:59789"/>
    </ligand>
</feature>
<dbReference type="Proteomes" id="UP000306236">
    <property type="component" value="Unassembled WGS sequence"/>
</dbReference>
<comment type="subcellular location">
    <subcellularLocation>
        <location evidence="6">Cytoplasm</location>
    </subcellularLocation>
</comment>
<evidence type="ECO:0000256" key="3">
    <source>
        <dbReference type="ARBA" id="ARBA00022603"/>
    </source>
</evidence>
<feature type="binding site" evidence="6">
    <location>
        <position position="63"/>
    </location>
    <ligand>
        <name>S-adenosyl-L-methionine</name>
        <dbReference type="ChEBI" id="CHEBI:59789"/>
    </ligand>
</feature>
<dbReference type="GO" id="GO:0070475">
    <property type="term" value="P:rRNA base methylation"/>
    <property type="evidence" value="ECO:0007669"/>
    <property type="project" value="UniProtKB-UniRule"/>
</dbReference>
<dbReference type="PIRSF" id="PIRSF004486">
    <property type="entry name" value="MraW"/>
    <property type="match status" value="1"/>
</dbReference>
<proteinExistence type="inferred from homology"/>
<reference evidence="7 8" key="1">
    <citation type="submission" date="2019-04" db="EMBL/GenBank/DDBJ databases">
        <title>Lampropedia sp YIM MLB12 draf genome.</title>
        <authorList>
            <person name="Wang Y.-X."/>
        </authorList>
    </citation>
    <scope>NUCLEOTIDE SEQUENCE [LARGE SCALE GENOMIC DNA]</scope>
    <source>
        <strain evidence="7 8">YIM MLB12</strain>
    </source>
</reference>
<feature type="binding site" evidence="6">
    <location>
        <position position="111"/>
    </location>
    <ligand>
        <name>S-adenosyl-L-methionine</name>
        <dbReference type="ChEBI" id="CHEBI:59789"/>
    </ligand>
</feature>
<keyword evidence="8" id="KW-1185">Reference proteome</keyword>
<dbReference type="EC" id="2.1.1.199" evidence="6"/>
<dbReference type="SUPFAM" id="SSF81799">
    <property type="entry name" value="Putative methyltransferase TM0872, insert domain"/>
    <property type="match status" value="1"/>
</dbReference>
<dbReference type="GO" id="GO:0005737">
    <property type="term" value="C:cytoplasm"/>
    <property type="evidence" value="ECO:0007669"/>
    <property type="project" value="UniProtKB-SubCell"/>
</dbReference>
<feature type="binding site" evidence="6">
    <location>
        <begin position="43"/>
        <end position="45"/>
    </location>
    <ligand>
        <name>S-adenosyl-L-methionine</name>
        <dbReference type="ChEBI" id="CHEBI:59789"/>
    </ligand>
</feature>
<keyword evidence="4 6" id="KW-0808">Transferase</keyword>
<dbReference type="SUPFAM" id="SSF53335">
    <property type="entry name" value="S-adenosyl-L-methionine-dependent methyltransferases"/>
    <property type="match status" value="1"/>
</dbReference>
<dbReference type="NCBIfam" id="TIGR00006">
    <property type="entry name" value="16S rRNA (cytosine(1402)-N(4))-methyltransferase RsmH"/>
    <property type="match status" value="1"/>
</dbReference>
<name>A0A4V3YX93_9BURK</name>
<dbReference type="Gene3D" id="1.10.150.170">
    <property type="entry name" value="Putative methyltransferase TM0872, insert domain"/>
    <property type="match status" value="1"/>
</dbReference>
<comment type="catalytic activity">
    <reaction evidence="6">
        <text>cytidine(1402) in 16S rRNA + S-adenosyl-L-methionine = N(4)-methylcytidine(1402) in 16S rRNA + S-adenosyl-L-homocysteine + H(+)</text>
        <dbReference type="Rhea" id="RHEA:42928"/>
        <dbReference type="Rhea" id="RHEA-COMP:10286"/>
        <dbReference type="Rhea" id="RHEA-COMP:10287"/>
        <dbReference type="ChEBI" id="CHEBI:15378"/>
        <dbReference type="ChEBI" id="CHEBI:57856"/>
        <dbReference type="ChEBI" id="CHEBI:59789"/>
        <dbReference type="ChEBI" id="CHEBI:74506"/>
        <dbReference type="ChEBI" id="CHEBI:82748"/>
        <dbReference type="EC" id="2.1.1.199"/>
    </reaction>
</comment>
<evidence type="ECO:0000256" key="6">
    <source>
        <dbReference type="HAMAP-Rule" id="MF_01007"/>
    </source>
</evidence>
<organism evidence="7 8">
    <name type="scientific">Lampropedia aestuarii</name>
    <dbReference type="NCBI Taxonomy" id="2562762"/>
    <lineage>
        <taxon>Bacteria</taxon>
        <taxon>Pseudomonadati</taxon>
        <taxon>Pseudomonadota</taxon>
        <taxon>Betaproteobacteria</taxon>
        <taxon>Burkholderiales</taxon>
        <taxon>Comamonadaceae</taxon>
        <taxon>Lampropedia</taxon>
    </lineage>
</organism>
<dbReference type="Pfam" id="PF01795">
    <property type="entry name" value="Methyltransf_5"/>
    <property type="match status" value="1"/>
</dbReference>
<dbReference type="AlphaFoldDB" id="A0A4V3YX93"/>
<dbReference type="EMBL" id="SSWX01000007">
    <property type="protein sequence ID" value="THJ34292.1"/>
    <property type="molecule type" value="Genomic_DNA"/>
</dbReference>
<keyword evidence="5 6" id="KW-0949">S-adenosyl-L-methionine</keyword>
<dbReference type="InterPro" id="IPR029063">
    <property type="entry name" value="SAM-dependent_MTases_sf"/>
</dbReference>
<evidence type="ECO:0000256" key="1">
    <source>
        <dbReference type="ARBA" id="ARBA00010396"/>
    </source>
</evidence>
<comment type="similarity">
    <text evidence="1 6">Belongs to the methyltransferase superfamily. RsmH family.</text>
</comment>
<keyword evidence="2 6" id="KW-0698">rRNA processing</keyword>
<dbReference type="Gene3D" id="3.40.50.150">
    <property type="entry name" value="Vaccinia Virus protein VP39"/>
    <property type="match status" value="1"/>
</dbReference>
<dbReference type="HAMAP" id="MF_01007">
    <property type="entry name" value="16SrRNA_methyltr_H"/>
    <property type="match status" value="1"/>
</dbReference>
<keyword evidence="6" id="KW-0963">Cytoplasm</keyword>
<evidence type="ECO:0000313" key="7">
    <source>
        <dbReference type="EMBL" id="THJ34292.1"/>
    </source>
</evidence>
<dbReference type="PANTHER" id="PTHR11265:SF0">
    <property type="entry name" value="12S RRNA N4-METHYLCYTIDINE METHYLTRANSFERASE"/>
    <property type="match status" value="1"/>
</dbReference>
<dbReference type="InterPro" id="IPR002903">
    <property type="entry name" value="RsmH"/>
</dbReference>
<gene>
    <name evidence="6 7" type="primary">rsmH</name>
    <name evidence="7" type="ORF">E8K88_07165</name>
</gene>
<evidence type="ECO:0000256" key="4">
    <source>
        <dbReference type="ARBA" id="ARBA00022679"/>
    </source>
</evidence>
<dbReference type="OrthoDB" id="9806637at2"/>
<dbReference type="PANTHER" id="PTHR11265">
    <property type="entry name" value="S-ADENOSYL-METHYLTRANSFERASE MRAW"/>
    <property type="match status" value="1"/>
</dbReference>
<accession>A0A4V3YX93</accession>
<keyword evidence="3 6" id="KW-0489">Methyltransferase</keyword>
<sequence length="316" mass="34554">METANFQHTTVLLDEAVDALLAQANEEQGAPGRHWVDGTFGRGGHSRLILSRMAASDTLTVFDKDPEAIAVAQALGDARVQIRHQGFAHLSDLDEASVDGLLLDLGVSSPQIDDASRGFSFQMDGPLDMRMDSTRGQTVAQWLEFAEMGEIAEVIREYGEERFAGGIAKAIVARREERGPILGTAELAALVAGAVKSREAGKNPATRTFQALRIFINAELQELEQALEASLKVLRPGGRLAVISFHSLEDRIVKRFIERHSKQVYDRKNPMAADKPLPLRAEARIKPSQAEVAANPRARSAIMRVAVRTEVPWSSV</sequence>
<evidence type="ECO:0000313" key="8">
    <source>
        <dbReference type="Proteomes" id="UP000306236"/>
    </source>
</evidence>
<evidence type="ECO:0000256" key="2">
    <source>
        <dbReference type="ARBA" id="ARBA00022552"/>
    </source>
</evidence>
<protein>
    <recommendedName>
        <fullName evidence="6">Ribosomal RNA small subunit methyltransferase H</fullName>
        <ecNumber evidence="6">2.1.1.199</ecNumber>
    </recommendedName>
    <alternativeName>
        <fullName evidence="6">16S rRNA m(4)C1402 methyltransferase</fullName>
    </alternativeName>
    <alternativeName>
        <fullName evidence="6">rRNA (cytosine-N(4)-)-methyltransferase RsmH</fullName>
    </alternativeName>
</protein>
<dbReference type="GO" id="GO:0071424">
    <property type="term" value="F:rRNA (cytosine-N4-)-methyltransferase activity"/>
    <property type="evidence" value="ECO:0007669"/>
    <property type="project" value="UniProtKB-UniRule"/>
</dbReference>
<evidence type="ECO:0000256" key="5">
    <source>
        <dbReference type="ARBA" id="ARBA00022691"/>
    </source>
</evidence>
<comment type="function">
    <text evidence="6">Specifically methylates the N4 position of cytidine in position 1402 (C1402) of 16S rRNA.</text>
</comment>
<feature type="binding site" evidence="6">
    <location>
        <position position="104"/>
    </location>
    <ligand>
        <name>S-adenosyl-L-methionine</name>
        <dbReference type="ChEBI" id="CHEBI:59789"/>
    </ligand>
</feature>
<comment type="caution">
    <text evidence="7">The sequence shown here is derived from an EMBL/GenBank/DDBJ whole genome shotgun (WGS) entry which is preliminary data.</text>
</comment>